<evidence type="ECO:0000313" key="3">
    <source>
        <dbReference type="Proteomes" id="UP001162131"/>
    </source>
</evidence>
<dbReference type="PANTHER" id="PTHR24362">
    <property type="entry name" value="SERINE/THREONINE-PROTEIN KINASE NEK"/>
    <property type="match status" value="1"/>
</dbReference>
<gene>
    <name evidence="2" type="ORF">BSTOLATCC_MIC51225</name>
</gene>
<comment type="caution">
    <text evidence="2">The sequence shown here is derived from an EMBL/GenBank/DDBJ whole genome shotgun (WGS) entry which is preliminary data.</text>
</comment>
<dbReference type="SUPFAM" id="SSF56112">
    <property type="entry name" value="Protein kinase-like (PK-like)"/>
    <property type="match status" value="1"/>
</dbReference>
<sequence>MELCKKELSELIANGQQFSRADLAHFAYSFIKGLSELKKKQIYHRDIKPENIMIGYDNEFKLIDFNISVVSERNSEMAGIGPHSNKGTLNYSSPEKFNCPENEHSLELNDAYSLGLVILEMSTLEVISIHRMNKELFIQKREEQIRQIEIPWLSNLIREMLTYDYRYRPRFGRLLEMIEQDREFVNDRNRERSNFI</sequence>
<dbReference type="SMART" id="SM00220">
    <property type="entry name" value="S_TKc"/>
    <property type="match status" value="1"/>
</dbReference>
<dbReference type="Proteomes" id="UP001162131">
    <property type="component" value="Unassembled WGS sequence"/>
</dbReference>
<evidence type="ECO:0000259" key="1">
    <source>
        <dbReference type="PROSITE" id="PS50011"/>
    </source>
</evidence>
<name>A0AAU9JY22_9CILI</name>
<dbReference type="Gene3D" id="1.10.510.10">
    <property type="entry name" value="Transferase(Phosphotransferase) domain 1"/>
    <property type="match status" value="1"/>
</dbReference>
<protein>
    <recommendedName>
        <fullName evidence="1">Protein kinase domain-containing protein</fullName>
    </recommendedName>
</protein>
<dbReference type="PROSITE" id="PS50011">
    <property type="entry name" value="PROTEIN_KINASE_DOM"/>
    <property type="match status" value="1"/>
</dbReference>
<dbReference type="EMBL" id="CAJZBQ010000051">
    <property type="protein sequence ID" value="CAG9330644.1"/>
    <property type="molecule type" value="Genomic_DNA"/>
</dbReference>
<dbReference type="InterPro" id="IPR000719">
    <property type="entry name" value="Prot_kinase_dom"/>
</dbReference>
<dbReference type="PROSITE" id="PS00108">
    <property type="entry name" value="PROTEIN_KINASE_ST"/>
    <property type="match status" value="1"/>
</dbReference>
<accession>A0AAU9JY22</accession>
<organism evidence="2 3">
    <name type="scientific">Blepharisma stoltei</name>
    <dbReference type="NCBI Taxonomy" id="1481888"/>
    <lineage>
        <taxon>Eukaryota</taxon>
        <taxon>Sar</taxon>
        <taxon>Alveolata</taxon>
        <taxon>Ciliophora</taxon>
        <taxon>Postciliodesmatophora</taxon>
        <taxon>Heterotrichea</taxon>
        <taxon>Heterotrichida</taxon>
        <taxon>Blepharismidae</taxon>
        <taxon>Blepharisma</taxon>
    </lineage>
</organism>
<reference evidence="2" key="1">
    <citation type="submission" date="2021-09" db="EMBL/GenBank/DDBJ databases">
        <authorList>
            <consortium name="AG Swart"/>
            <person name="Singh M."/>
            <person name="Singh A."/>
            <person name="Seah K."/>
            <person name="Emmerich C."/>
        </authorList>
    </citation>
    <scope>NUCLEOTIDE SEQUENCE</scope>
    <source>
        <strain evidence="2">ATCC30299</strain>
    </source>
</reference>
<dbReference type="PANTHER" id="PTHR24362:SF309">
    <property type="entry name" value="PROTEIN KINASE DOMAIN-CONTAINING PROTEIN"/>
    <property type="match status" value="1"/>
</dbReference>
<evidence type="ECO:0000313" key="2">
    <source>
        <dbReference type="EMBL" id="CAG9330644.1"/>
    </source>
</evidence>
<keyword evidence="3" id="KW-1185">Reference proteome</keyword>
<dbReference type="Pfam" id="PF00069">
    <property type="entry name" value="Pkinase"/>
    <property type="match status" value="1"/>
</dbReference>
<dbReference type="GO" id="GO:0004672">
    <property type="term" value="F:protein kinase activity"/>
    <property type="evidence" value="ECO:0007669"/>
    <property type="project" value="InterPro"/>
</dbReference>
<dbReference type="InterPro" id="IPR011009">
    <property type="entry name" value="Kinase-like_dom_sf"/>
</dbReference>
<dbReference type="AlphaFoldDB" id="A0AAU9JY22"/>
<dbReference type="GO" id="GO:0005524">
    <property type="term" value="F:ATP binding"/>
    <property type="evidence" value="ECO:0007669"/>
    <property type="project" value="InterPro"/>
</dbReference>
<dbReference type="InterPro" id="IPR008271">
    <property type="entry name" value="Ser/Thr_kinase_AS"/>
</dbReference>
<proteinExistence type="predicted"/>
<feature type="domain" description="Protein kinase" evidence="1">
    <location>
        <begin position="1"/>
        <end position="185"/>
    </location>
</feature>